<dbReference type="SUPFAM" id="SSF81665">
    <property type="entry name" value="Calcium ATPase, transmembrane domain M"/>
    <property type="match status" value="1"/>
</dbReference>
<dbReference type="InterPro" id="IPR059000">
    <property type="entry name" value="ATPase_P-type_domA"/>
</dbReference>
<protein>
    <submittedName>
        <fullName evidence="15">Heavy metal translocating P-type ATPase</fullName>
        <ecNumber evidence="15">3.6.3.3</ecNumber>
    </submittedName>
</protein>
<dbReference type="InterPro" id="IPR027256">
    <property type="entry name" value="P-typ_ATPase_IB"/>
</dbReference>
<feature type="transmembrane region" description="Helical" evidence="13">
    <location>
        <begin position="37"/>
        <end position="55"/>
    </location>
</feature>
<dbReference type="InterPro" id="IPR023214">
    <property type="entry name" value="HAD_sf"/>
</dbReference>
<evidence type="ECO:0000256" key="13">
    <source>
        <dbReference type="SAM" id="Phobius"/>
    </source>
</evidence>
<evidence type="ECO:0000256" key="11">
    <source>
        <dbReference type="ARBA" id="ARBA00023065"/>
    </source>
</evidence>
<dbReference type="GO" id="GO:0046872">
    <property type="term" value="F:metal ion binding"/>
    <property type="evidence" value="ECO:0007669"/>
    <property type="project" value="UniProtKB-KW"/>
</dbReference>
<evidence type="ECO:0000256" key="12">
    <source>
        <dbReference type="ARBA" id="ARBA00023136"/>
    </source>
</evidence>
<dbReference type="InterPro" id="IPR008250">
    <property type="entry name" value="ATPase_P-typ_transduc_dom_A_sf"/>
</dbReference>
<comment type="similarity">
    <text evidence="2">Belongs to the cation transport ATPase (P-type) (TC 3.A.3) family. Type IB subfamily.</text>
</comment>
<dbReference type="InterPro" id="IPR001757">
    <property type="entry name" value="P_typ_ATPase"/>
</dbReference>
<feature type="transmembrane region" description="Helical" evidence="13">
    <location>
        <begin position="611"/>
        <end position="642"/>
    </location>
</feature>
<dbReference type="SFLD" id="SFLDS00003">
    <property type="entry name" value="Haloacid_Dehalogenase"/>
    <property type="match status" value="1"/>
</dbReference>
<dbReference type="Proteomes" id="UP000009231">
    <property type="component" value="Chromosome"/>
</dbReference>
<dbReference type="AlphaFoldDB" id="F6D6P8"/>
<keyword evidence="10 13" id="KW-1133">Transmembrane helix</keyword>
<dbReference type="InterPro" id="IPR036412">
    <property type="entry name" value="HAD-like_sf"/>
</dbReference>
<evidence type="ECO:0000313" key="16">
    <source>
        <dbReference type="Proteomes" id="UP000009231"/>
    </source>
</evidence>
<dbReference type="GO" id="GO:0005886">
    <property type="term" value="C:plasma membrane"/>
    <property type="evidence" value="ECO:0007669"/>
    <property type="project" value="UniProtKB-SubCell"/>
</dbReference>
<evidence type="ECO:0000256" key="5">
    <source>
        <dbReference type="ARBA" id="ARBA00022692"/>
    </source>
</evidence>
<dbReference type="NCBIfam" id="TIGR01494">
    <property type="entry name" value="ATPase_P-type"/>
    <property type="match status" value="1"/>
</dbReference>
<keyword evidence="16" id="KW-1185">Reference proteome</keyword>
<dbReference type="SFLD" id="SFLDF00027">
    <property type="entry name" value="p-type_atpase"/>
    <property type="match status" value="1"/>
</dbReference>
<dbReference type="InterPro" id="IPR044492">
    <property type="entry name" value="P_typ_ATPase_HD_dom"/>
</dbReference>
<evidence type="ECO:0000256" key="3">
    <source>
        <dbReference type="ARBA" id="ARBA00022448"/>
    </source>
</evidence>
<evidence type="ECO:0000313" key="15">
    <source>
        <dbReference type="EMBL" id="AEG18331.1"/>
    </source>
</evidence>
<keyword evidence="4" id="KW-1003">Cell membrane</keyword>
<dbReference type="Pfam" id="PF00122">
    <property type="entry name" value="E1-E2_ATPase"/>
    <property type="match status" value="1"/>
</dbReference>
<dbReference type="Pfam" id="PF00702">
    <property type="entry name" value="Hydrolase"/>
    <property type="match status" value="1"/>
</dbReference>
<feature type="domain" description="P-type ATPase A" evidence="14">
    <location>
        <begin position="143"/>
        <end position="244"/>
    </location>
</feature>
<evidence type="ECO:0000256" key="6">
    <source>
        <dbReference type="ARBA" id="ARBA00022723"/>
    </source>
</evidence>
<evidence type="ECO:0000259" key="14">
    <source>
        <dbReference type="Pfam" id="PF00122"/>
    </source>
</evidence>
<evidence type="ECO:0000256" key="9">
    <source>
        <dbReference type="ARBA" id="ARBA00022967"/>
    </source>
</evidence>
<dbReference type="SUPFAM" id="SSF56784">
    <property type="entry name" value="HAD-like"/>
    <property type="match status" value="1"/>
</dbReference>
<keyword evidence="7" id="KW-0547">Nucleotide-binding</keyword>
<dbReference type="SFLD" id="SFLDG00002">
    <property type="entry name" value="C1.7:_P-type_atpase_like"/>
    <property type="match status" value="1"/>
</dbReference>
<keyword evidence="6" id="KW-0479">Metal-binding</keyword>
<evidence type="ECO:0000256" key="7">
    <source>
        <dbReference type="ARBA" id="ARBA00022741"/>
    </source>
</evidence>
<accession>F6D6P8</accession>
<dbReference type="InterPro" id="IPR051014">
    <property type="entry name" value="Cation_Transport_ATPase_IB"/>
</dbReference>
<dbReference type="FunFam" id="2.70.150.10:FF:000002">
    <property type="entry name" value="Copper-transporting ATPase 1, putative"/>
    <property type="match status" value="1"/>
</dbReference>
<evidence type="ECO:0000256" key="2">
    <source>
        <dbReference type="ARBA" id="ARBA00006024"/>
    </source>
</evidence>
<dbReference type="KEGG" id="mew:MSWAN_1314"/>
<sequence>MSQNNNKTEETTVDTCKYCDANLFEEKEEEENKIKPSYIIGISAIILAVGLYLNFFAGKKLFAEILFLAVAVISGYEIIPNGIKKLFQGKFNISFLITIAAAGAFIIGEGAEGAAVIFLFFIAEYLEDYAGERARRSVGALIKLTPQNAVVKRDGKNIELHAHAVDINEIVVVKPGDKIPLDGIVVNGTSSVNQAAITGESIPETKKEGDTVFAGTLNEEGYLEVRVTKKSNETVLSKIIALVKASQQKKSKTEAFIDRFSNYYTPAVIGLAIIVATVPPFIFGLNFDTWFYRALVLLVVSCPCALAMSTPVSIVSGITAGTNNGVLIKGGEYVEAMQKIKTMVFDKTGTLTEGKLEVTDIISLNNYSEKEILQIAGSLESKSKHPLAEAVIQCIEKSDMDLKEVDNFESITGKGVKGLINEKMFYIGKRSLFKGSPDLPDDLIRKHENEGKTIVIIGNDEHIIGLISLMDKIRPLSRSTIQELKESNIKTVMLTGDNEGTAKAVSSKIGIDNYYAGLLPEDKVRIINELLENGEQVAMVGDGVNDAPALAVSNVGIAMGTAGSDVAIETADIALMHDDISKVNYLINLSKKTMSVVKQNVSVSILVKGSFAFFAVLGFVSLWMAVAFGDMGLTLAVILNALRIGSAD</sequence>
<dbReference type="RefSeq" id="WP_013825832.1">
    <property type="nucleotide sequence ID" value="NC_015574.1"/>
</dbReference>
<keyword evidence="15" id="KW-0378">Hydrolase</keyword>
<dbReference type="eggNOG" id="arCOG01576">
    <property type="taxonomic scope" value="Archaea"/>
</dbReference>
<feature type="transmembrane region" description="Helical" evidence="13">
    <location>
        <begin position="263"/>
        <end position="283"/>
    </location>
</feature>
<keyword evidence="12 13" id="KW-0472">Membrane</keyword>
<keyword evidence="9" id="KW-1278">Translocase</keyword>
<dbReference type="OrthoDB" id="8588at2157"/>
<dbReference type="InterPro" id="IPR023299">
    <property type="entry name" value="ATPase_P-typ_cyto_dom_N"/>
</dbReference>
<dbReference type="PRINTS" id="PR00119">
    <property type="entry name" value="CATATPASE"/>
</dbReference>
<feature type="transmembrane region" description="Helical" evidence="13">
    <location>
        <begin position="290"/>
        <end position="308"/>
    </location>
</feature>
<evidence type="ECO:0000256" key="1">
    <source>
        <dbReference type="ARBA" id="ARBA00004651"/>
    </source>
</evidence>
<dbReference type="NCBIfam" id="TIGR01511">
    <property type="entry name" value="ATPase-IB1_Cu"/>
    <property type="match status" value="1"/>
</dbReference>
<evidence type="ECO:0000256" key="4">
    <source>
        <dbReference type="ARBA" id="ARBA00022475"/>
    </source>
</evidence>
<keyword evidence="5 13" id="KW-0812">Transmembrane</keyword>
<organism evidence="15 16">
    <name type="scientific">Methanobacterium paludis (strain DSM 25820 / JCM 18151 / SWAN1)</name>
    <dbReference type="NCBI Taxonomy" id="868131"/>
    <lineage>
        <taxon>Archaea</taxon>
        <taxon>Methanobacteriati</taxon>
        <taxon>Methanobacteriota</taxon>
        <taxon>Methanomada group</taxon>
        <taxon>Methanobacteria</taxon>
        <taxon>Methanobacteriales</taxon>
        <taxon>Methanobacteriaceae</taxon>
        <taxon>Methanobacterium</taxon>
    </lineage>
</organism>
<dbReference type="NCBIfam" id="TIGR01525">
    <property type="entry name" value="ATPase-IB_hvy"/>
    <property type="match status" value="1"/>
</dbReference>
<keyword evidence="3" id="KW-0813">Transport</keyword>
<name>F6D6P8_METPW</name>
<dbReference type="HOGENOM" id="CLU_001771_6_4_2"/>
<dbReference type="PRINTS" id="PR00941">
    <property type="entry name" value="CDATPASE"/>
</dbReference>
<dbReference type="InterPro" id="IPR018303">
    <property type="entry name" value="ATPase_P-typ_P_site"/>
</dbReference>
<dbReference type="GO" id="GO:0016887">
    <property type="term" value="F:ATP hydrolysis activity"/>
    <property type="evidence" value="ECO:0007669"/>
    <property type="project" value="InterPro"/>
</dbReference>
<keyword evidence="8" id="KW-0067">ATP-binding</keyword>
<dbReference type="PROSITE" id="PS00154">
    <property type="entry name" value="ATPASE_E1_E2"/>
    <property type="match status" value="1"/>
</dbReference>
<dbReference type="Gene3D" id="3.40.1110.10">
    <property type="entry name" value="Calcium-transporting ATPase, cytoplasmic domain N"/>
    <property type="match status" value="1"/>
</dbReference>
<feature type="transmembrane region" description="Helical" evidence="13">
    <location>
        <begin position="91"/>
        <end position="123"/>
    </location>
</feature>
<dbReference type="PANTHER" id="PTHR48085">
    <property type="entry name" value="CADMIUM/ZINC-TRANSPORTING ATPASE HMA2-RELATED"/>
    <property type="match status" value="1"/>
</dbReference>
<reference evidence="15 16" key="1">
    <citation type="journal article" date="2014" name="Int. J. Syst. Evol. Microbiol.">
        <title>Methanobacterium paludis sp. nov. and a novel strain of Methanobacterium lacus isolated from northern peatlands.</title>
        <authorList>
            <person name="Cadillo-Quiroz H."/>
            <person name="Brauer S.L."/>
            <person name="Goodson N."/>
            <person name="Yavitt J.B."/>
            <person name="Zinder S.H."/>
        </authorList>
    </citation>
    <scope>NUCLEOTIDE SEQUENCE [LARGE SCALE GENOMIC DNA]</scope>
    <source>
        <strain evidence="16">DSM 25820 / JCM 18151 / SWAN1</strain>
    </source>
</reference>
<evidence type="ECO:0000256" key="8">
    <source>
        <dbReference type="ARBA" id="ARBA00022840"/>
    </source>
</evidence>
<comment type="subcellular location">
    <subcellularLocation>
        <location evidence="1">Cell membrane</location>
        <topology evidence="1">Multi-pass membrane protein</topology>
    </subcellularLocation>
</comment>
<dbReference type="GeneID" id="10668819"/>
<evidence type="ECO:0000256" key="10">
    <source>
        <dbReference type="ARBA" id="ARBA00022989"/>
    </source>
</evidence>
<proteinExistence type="inferred from homology"/>
<dbReference type="InterPro" id="IPR023298">
    <property type="entry name" value="ATPase_P-typ_TM_dom_sf"/>
</dbReference>
<dbReference type="PANTHER" id="PTHR48085:SF5">
    <property type="entry name" value="CADMIUM_ZINC-TRANSPORTING ATPASE HMA4-RELATED"/>
    <property type="match status" value="1"/>
</dbReference>
<dbReference type="EMBL" id="CP002772">
    <property type="protein sequence ID" value="AEG18331.1"/>
    <property type="molecule type" value="Genomic_DNA"/>
</dbReference>
<dbReference type="EC" id="3.6.3.3" evidence="15"/>
<dbReference type="GO" id="GO:0019829">
    <property type="term" value="F:ATPase-coupled monoatomic cation transmembrane transporter activity"/>
    <property type="evidence" value="ECO:0007669"/>
    <property type="project" value="InterPro"/>
</dbReference>
<dbReference type="SUPFAM" id="SSF81653">
    <property type="entry name" value="Calcium ATPase, transduction domain A"/>
    <property type="match status" value="1"/>
</dbReference>
<gene>
    <name evidence="15" type="ordered locus">MSWAN_1314</name>
</gene>
<dbReference type="Gene3D" id="3.40.50.1000">
    <property type="entry name" value="HAD superfamily/HAD-like"/>
    <property type="match status" value="1"/>
</dbReference>
<dbReference type="STRING" id="868131.MSWAN_1314"/>
<dbReference type="Gene3D" id="2.70.150.10">
    <property type="entry name" value="Calcium-transporting ATPase, cytoplasmic transduction domain A"/>
    <property type="match status" value="1"/>
</dbReference>
<feature type="transmembrane region" description="Helical" evidence="13">
    <location>
        <begin position="61"/>
        <end position="79"/>
    </location>
</feature>
<keyword evidence="11" id="KW-0406">Ion transport</keyword>
<dbReference type="FunFam" id="3.40.50.1000:FF:000020">
    <property type="entry name" value="Probable cation-transporting P-type ATPase"/>
    <property type="match status" value="1"/>
</dbReference>
<dbReference type="GO" id="GO:0005524">
    <property type="term" value="F:ATP binding"/>
    <property type="evidence" value="ECO:0007669"/>
    <property type="project" value="UniProtKB-KW"/>
</dbReference>